<gene>
    <name evidence="1" type="ORF">OVA965_LOCUS37614</name>
    <name evidence="2" type="ORF">TMI583_LOCUS38708</name>
</gene>
<proteinExistence type="predicted"/>
<dbReference type="EMBL" id="CAJNOK010035796">
    <property type="protein sequence ID" value="CAF1516675.1"/>
    <property type="molecule type" value="Genomic_DNA"/>
</dbReference>
<sequence>MPKTDMDQLFNVHNTQSTSLDVSKRPLFYDLPENTINSLIQTSLKFHNDSDPINDSLLLNDDDYTFTSKDQFEEFTKG</sequence>
<dbReference type="AlphaFoldDB" id="A0A8S2FNC9"/>
<evidence type="ECO:0000313" key="3">
    <source>
        <dbReference type="Proteomes" id="UP000677228"/>
    </source>
</evidence>
<evidence type="ECO:0000313" key="2">
    <source>
        <dbReference type="EMBL" id="CAF4304027.1"/>
    </source>
</evidence>
<reference evidence="1" key="1">
    <citation type="submission" date="2021-02" db="EMBL/GenBank/DDBJ databases">
        <authorList>
            <person name="Nowell W R."/>
        </authorList>
    </citation>
    <scope>NUCLEOTIDE SEQUENCE</scope>
</reference>
<protein>
    <submittedName>
        <fullName evidence="1">Uncharacterized protein</fullName>
    </submittedName>
</protein>
<dbReference type="Proteomes" id="UP000677228">
    <property type="component" value="Unassembled WGS sequence"/>
</dbReference>
<dbReference type="Proteomes" id="UP000682733">
    <property type="component" value="Unassembled WGS sequence"/>
</dbReference>
<accession>A0A8S2FNC9</accession>
<comment type="caution">
    <text evidence="1">The sequence shown here is derived from an EMBL/GenBank/DDBJ whole genome shotgun (WGS) entry which is preliminary data.</text>
</comment>
<evidence type="ECO:0000313" key="1">
    <source>
        <dbReference type="EMBL" id="CAF1516675.1"/>
    </source>
</evidence>
<dbReference type="EMBL" id="CAJOBA010057901">
    <property type="protein sequence ID" value="CAF4304027.1"/>
    <property type="molecule type" value="Genomic_DNA"/>
</dbReference>
<name>A0A8S2FNC9_9BILA</name>
<organism evidence="1 3">
    <name type="scientific">Didymodactylos carnosus</name>
    <dbReference type="NCBI Taxonomy" id="1234261"/>
    <lineage>
        <taxon>Eukaryota</taxon>
        <taxon>Metazoa</taxon>
        <taxon>Spiralia</taxon>
        <taxon>Gnathifera</taxon>
        <taxon>Rotifera</taxon>
        <taxon>Eurotatoria</taxon>
        <taxon>Bdelloidea</taxon>
        <taxon>Philodinida</taxon>
        <taxon>Philodinidae</taxon>
        <taxon>Didymodactylos</taxon>
    </lineage>
</organism>